<dbReference type="InParanoid" id="G2Y2A7"/>
<organism evidence="1 2">
    <name type="scientific">Botryotinia fuckeliana (strain T4)</name>
    <name type="common">Noble rot fungus</name>
    <name type="synonym">Botrytis cinerea</name>
    <dbReference type="NCBI Taxonomy" id="999810"/>
    <lineage>
        <taxon>Eukaryota</taxon>
        <taxon>Fungi</taxon>
        <taxon>Dikarya</taxon>
        <taxon>Ascomycota</taxon>
        <taxon>Pezizomycotina</taxon>
        <taxon>Leotiomycetes</taxon>
        <taxon>Helotiales</taxon>
        <taxon>Sclerotiniaceae</taxon>
        <taxon>Botrytis</taxon>
    </lineage>
</organism>
<dbReference type="HOGENOM" id="CLU_3013918_0_0_1"/>
<dbReference type="Proteomes" id="UP000008177">
    <property type="component" value="Unplaced contigs"/>
</dbReference>
<name>G2Y2A7_BOTF4</name>
<reference evidence="2" key="1">
    <citation type="journal article" date="2011" name="PLoS Genet.">
        <title>Genomic analysis of the necrotrophic fungal pathogens Sclerotinia sclerotiorum and Botrytis cinerea.</title>
        <authorList>
            <person name="Amselem J."/>
            <person name="Cuomo C.A."/>
            <person name="van Kan J.A."/>
            <person name="Viaud M."/>
            <person name="Benito E.P."/>
            <person name="Couloux A."/>
            <person name="Coutinho P.M."/>
            <person name="de Vries R.P."/>
            <person name="Dyer P.S."/>
            <person name="Fillinger S."/>
            <person name="Fournier E."/>
            <person name="Gout L."/>
            <person name="Hahn M."/>
            <person name="Kohn L."/>
            <person name="Lapalu N."/>
            <person name="Plummer K.M."/>
            <person name="Pradier J.M."/>
            <person name="Quevillon E."/>
            <person name="Sharon A."/>
            <person name="Simon A."/>
            <person name="ten Have A."/>
            <person name="Tudzynski B."/>
            <person name="Tudzynski P."/>
            <person name="Wincker P."/>
            <person name="Andrew M."/>
            <person name="Anthouard V."/>
            <person name="Beever R.E."/>
            <person name="Beffa R."/>
            <person name="Benoit I."/>
            <person name="Bouzid O."/>
            <person name="Brault B."/>
            <person name="Chen Z."/>
            <person name="Choquer M."/>
            <person name="Collemare J."/>
            <person name="Cotton P."/>
            <person name="Danchin E.G."/>
            <person name="Da Silva C."/>
            <person name="Gautier A."/>
            <person name="Giraud C."/>
            <person name="Giraud T."/>
            <person name="Gonzalez C."/>
            <person name="Grossetete S."/>
            <person name="Guldener U."/>
            <person name="Henrissat B."/>
            <person name="Howlett B.J."/>
            <person name="Kodira C."/>
            <person name="Kretschmer M."/>
            <person name="Lappartient A."/>
            <person name="Leroch M."/>
            <person name="Levis C."/>
            <person name="Mauceli E."/>
            <person name="Neuveglise C."/>
            <person name="Oeser B."/>
            <person name="Pearson M."/>
            <person name="Poulain J."/>
            <person name="Poussereau N."/>
            <person name="Quesneville H."/>
            <person name="Rascle C."/>
            <person name="Schumacher J."/>
            <person name="Segurens B."/>
            <person name="Sexton A."/>
            <person name="Silva E."/>
            <person name="Sirven C."/>
            <person name="Soanes D.M."/>
            <person name="Talbot N.J."/>
            <person name="Templeton M."/>
            <person name="Yandava C."/>
            <person name="Yarden O."/>
            <person name="Zeng Q."/>
            <person name="Rollins J.A."/>
            <person name="Lebrun M.H."/>
            <person name="Dickman M."/>
        </authorList>
    </citation>
    <scope>NUCLEOTIDE SEQUENCE [LARGE SCALE GENOMIC DNA]</scope>
    <source>
        <strain evidence="2">T4</strain>
    </source>
</reference>
<accession>G2Y2A7</accession>
<dbReference type="EMBL" id="FQ790283">
    <property type="protein sequence ID" value="CCD46797.1"/>
    <property type="molecule type" value="Genomic_DNA"/>
</dbReference>
<evidence type="ECO:0000313" key="2">
    <source>
        <dbReference type="Proteomes" id="UP000008177"/>
    </source>
</evidence>
<proteinExistence type="predicted"/>
<protein>
    <submittedName>
        <fullName evidence="1">Uncharacterized protein</fullName>
    </submittedName>
</protein>
<dbReference type="AlphaFoldDB" id="G2Y2A7"/>
<gene>
    <name evidence="1" type="ORF">BofuT4_uP115030.1</name>
</gene>
<sequence length="56" mass="6894">MSAVDNRRLQFLRSWWSFEVFFATVDNPKHRRQFIESLQKFQFPKQPFHDLQACFS</sequence>
<evidence type="ECO:0000313" key="1">
    <source>
        <dbReference type="EMBL" id="CCD46797.1"/>
    </source>
</evidence>